<evidence type="ECO:0000313" key="5">
    <source>
        <dbReference type="EMBL" id="CAK9004346.1"/>
    </source>
</evidence>
<dbReference type="InterPro" id="IPR025476">
    <property type="entry name" value="Helitron_helicase-like"/>
</dbReference>
<comment type="catalytic activity">
    <reaction evidence="1">
        <text>ATP + H2O = ADP + phosphate + H(+)</text>
        <dbReference type="Rhea" id="RHEA:13065"/>
        <dbReference type="ChEBI" id="CHEBI:15377"/>
        <dbReference type="ChEBI" id="CHEBI:15378"/>
        <dbReference type="ChEBI" id="CHEBI:30616"/>
        <dbReference type="ChEBI" id="CHEBI:43474"/>
        <dbReference type="ChEBI" id="CHEBI:456216"/>
        <dbReference type="EC" id="5.6.2.3"/>
    </reaction>
</comment>
<feature type="non-terminal residue" evidence="5">
    <location>
        <position position="1733"/>
    </location>
</feature>
<dbReference type="InterPro" id="IPR051055">
    <property type="entry name" value="PIF1_helicase"/>
</dbReference>
<organism evidence="5 6">
    <name type="scientific">Durusdinium trenchii</name>
    <dbReference type="NCBI Taxonomy" id="1381693"/>
    <lineage>
        <taxon>Eukaryota</taxon>
        <taxon>Sar</taxon>
        <taxon>Alveolata</taxon>
        <taxon>Dinophyceae</taxon>
        <taxon>Suessiales</taxon>
        <taxon>Symbiodiniaceae</taxon>
        <taxon>Durusdinium</taxon>
    </lineage>
</organism>
<feature type="domain" description="DNA helicase Pif1-like DEAD-box helicase" evidence="3">
    <location>
        <begin position="1100"/>
        <end position="1240"/>
    </location>
</feature>
<gene>
    <name evidence="5" type="ORF">SCF082_LOCUS8137</name>
</gene>
<dbReference type="InterPro" id="IPR027417">
    <property type="entry name" value="P-loop_NTPase"/>
</dbReference>
<keyword evidence="1" id="KW-0233">DNA recombination</keyword>
<dbReference type="EMBL" id="CAXAMM010004642">
    <property type="protein sequence ID" value="CAK9004346.1"/>
    <property type="molecule type" value="Genomic_DNA"/>
</dbReference>
<dbReference type="Pfam" id="PF14214">
    <property type="entry name" value="Helitron_like_N"/>
    <property type="match status" value="1"/>
</dbReference>
<dbReference type="Gene3D" id="3.40.50.300">
    <property type="entry name" value="P-loop containing nucleotide triphosphate hydrolases"/>
    <property type="match status" value="1"/>
</dbReference>
<dbReference type="GO" id="GO:0004386">
    <property type="term" value="F:helicase activity"/>
    <property type="evidence" value="ECO:0007669"/>
    <property type="project" value="UniProtKB-KW"/>
</dbReference>
<dbReference type="InterPro" id="IPR010285">
    <property type="entry name" value="DNA_helicase_pif1-like_DEAD"/>
</dbReference>
<feature type="region of interest" description="Disordered" evidence="2">
    <location>
        <begin position="711"/>
        <end position="736"/>
    </location>
</feature>
<comment type="caution">
    <text evidence="5">The sequence shown here is derived from an EMBL/GenBank/DDBJ whole genome shotgun (WGS) entry which is preliminary data.</text>
</comment>
<dbReference type="Pfam" id="PF05970">
    <property type="entry name" value="PIF1"/>
    <property type="match status" value="1"/>
</dbReference>
<dbReference type="SUPFAM" id="SSF52540">
    <property type="entry name" value="P-loop containing nucleoside triphosphate hydrolases"/>
    <property type="match status" value="2"/>
</dbReference>
<name>A0ABP0IR58_9DINO</name>
<keyword evidence="1" id="KW-0067">ATP-binding</keyword>
<feature type="domain" description="Helitron helicase-like" evidence="4">
    <location>
        <begin position="183"/>
        <end position="362"/>
    </location>
</feature>
<keyword evidence="1" id="KW-0378">Hydrolase</keyword>
<dbReference type="PANTHER" id="PTHR47642">
    <property type="entry name" value="ATP-DEPENDENT DNA HELICASE"/>
    <property type="match status" value="1"/>
</dbReference>
<dbReference type="EC" id="5.6.2.3" evidence="1"/>
<evidence type="ECO:0000259" key="4">
    <source>
        <dbReference type="Pfam" id="PF14214"/>
    </source>
</evidence>
<accession>A0ABP0IR58</accession>
<evidence type="ECO:0000313" key="6">
    <source>
        <dbReference type="Proteomes" id="UP001642464"/>
    </source>
</evidence>
<keyword evidence="6" id="KW-1185">Reference proteome</keyword>
<proteinExistence type="inferred from homology"/>
<dbReference type="Proteomes" id="UP001642464">
    <property type="component" value="Unassembled WGS sequence"/>
</dbReference>
<evidence type="ECO:0000259" key="3">
    <source>
        <dbReference type="Pfam" id="PF05970"/>
    </source>
</evidence>
<keyword evidence="1" id="KW-0227">DNA damage</keyword>
<feature type="region of interest" description="Disordered" evidence="2">
    <location>
        <begin position="992"/>
        <end position="1013"/>
    </location>
</feature>
<keyword evidence="1" id="KW-0234">DNA repair</keyword>
<keyword evidence="1 5" id="KW-0347">Helicase</keyword>
<keyword evidence="1" id="KW-0547">Nucleotide-binding</keyword>
<protein>
    <recommendedName>
        <fullName evidence="1">ATP-dependent DNA helicase</fullName>
        <ecNumber evidence="1">5.6.2.3</ecNumber>
    </recommendedName>
</protein>
<comment type="similarity">
    <text evidence="1">Belongs to the helicase family.</text>
</comment>
<comment type="cofactor">
    <cofactor evidence="1">
        <name>Mg(2+)</name>
        <dbReference type="ChEBI" id="CHEBI:18420"/>
    </cofactor>
</comment>
<sequence>MLGDMGQDDAPAVAEAARTLEVRTGNKLVDQFQPCYFAIAFCFCFKYATAWPDNAHFAKKTVEDEPLRRRATDAPKVGIHYWCAGMQRRIEAQFRRDWTFGFTLWNYLFRTMVNLQSNSYMYAKPDADSGGLKMMPAEEITKGALEVRRNLRNGLYLDINGGYRAVNGDLSKIHHVPGLSAAAKKVLMNLEARTRSIPGTQEVRKAMRHEVHGNRVVHGTSAFVTFSPSERDTALMLKMVRARQDDPAIANDLNQRCYQRDMPHLDVDYMQLELPAYDERKALLAQDPLACWEGFAILAGLALKHLFGVRYCPDCPHCGAGDRPCADAFGSNAISMGGVFGRVDAVYGSLERQKSGAYHVHFQVFIQCVHQFTTLPELQRWGRKPLLELLRKYSTYSARVTRKVYCNTEDWVQWKQAAIEAQWPEYKDSMLMLSRPANQLDAEMDPISWAREFLEFDVEELQRHKQHHVHLPDDKGERLPLAHCRDSSNPTKCKSGFPRQKWLTDETLLICPGLAKKMDMPHKGKKSMVGALWGPCNDENLNGTHPALLAGLRCNSDVQLPYRFPCVPGNDERYQCDYQCKQLPAARQDMKDRVQTISASVCVCVGLCVWNPALWLQARQEWEKGQQQLEADLAGQKAGYVAARMNRRLATDIYARGVARGSVECTNLIINSQRHDPTSAETIKTAETTPISAHYGLNLLQASFDRKAWPVEQRRQRPDRRRGAKQVSTPPPFWTAYGSRGRRSEVHMLSAYEYSRHYFTSTASRPLTLESHWKHQQHSEKYRARLTEQGVEKLAKHFNPGMLAGKDYHIREEGGSAWVPFGACECAPAFRHDWVMAKRPRPHVPVIYGAQSSKTEEEQVMRILLLFIPWVNNAADATAEVPFIGALRLPYMQTWRHALRFRLIRHGFPTEEIKRLALKYCDVYCLPRSLQPEQELMENSDNEGMVDEELRFNEEDLLAARLTHVRGHQAAEIQSGAVEGQYERTMHLFSLSEPEEAHDDAEPPSAVSDHALAKKAASASAASQIGAAKQHSGLVLQPEVEQRLLTARMLEEWLASQDVRNGTTHEQYNFLELAVDTIMVEHGLKTPAKSIRPRGQKGEPLVWLLHGKPGTGKSYVLSKLRSLFELCGYKQGLQYEFTAFQNTNAADLGGKTINSACGINGYRNNLVSAETAKRMSTWRWLLIDEVGLVGAKLLADVEQRLRSAVPDASDWKIGPDGRARPFAGINVIFTGDFGQLPPVEGGYLADIPRYFKDPTFEKVPHTMVECGQSLFWDGSVQGVTELVQVMRCKDDWWNEVVNQLGRGYLSEENHKYLHGEPVEGCRLSVEERRSRKRVIDGPEDPRLQEAKYQTAPVIVAHNDARCQINKDRAEKYCADAGLARPRWSLAVDIASSKALQADACDKDAKIRWLQYHDRDTGELPGALPLAIGMPVALAADHIDKTRGLFKASLKCGTYKNMRGREGQVHSWVWPVNDNMPTVVYVKFNGVAWQLPGTEEPGIYPVYPIKATWHLDRRRDHPVLAVKRRQLPLVPAFAVTAHGSQGKTKPAVMVDLNVDKRTDSRFGTVVCSRVASREDVLILRPFPLWLYQHGASEGPQMLLRHLRGEDIDWATYRETLMPVGSCQKCQQVRPMDAFSSQQWDKIRSNLPGVCLRCVHTDGGATTKRKITAGTKFKCAGCHLHEVEQAFPRAQLAQEDAAAKRQCLTCRRQASKLKCIKCERAKRIEDFHPVMVTMP</sequence>
<reference evidence="5 6" key="1">
    <citation type="submission" date="2024-02" db="EMBL/GenBank/DDBJ databases">
        <authorList>
            <person name="Chen Y."/>
            <person name="Shah S."/>
            <person name="Dougan E. K."/>
            <person name="Thang M."/>
            <person name="Chan C."/>
        </authorList>
    </citation>
    <scope>NUCLEOTIDE SEQUENCE [LARGE SCALE GENOMIC DNA]</scope>
</reference>
<evidence type="ECO:0000256" key="1">
    <source>
        <dbReference type="RuleBase" id="RU363044"/>
    </source>
</evidence>
<evidence type="ECO:0000256" key="2">
    <source>
        <dbReference type="SAM" id="MobiDB-lite"/>
    </source>
</evidence>